<dbReference type="AlphaFoldDB" id="A0A2X3GDC3"/>
<accession>A0A2X3GDC3</accession>
<evidence type="ECO:0000259" key="1">
    <source>
        <dbReference type="Pfam" id="PF22809"/>
    </source>
</evidence>
<proteinExistence type="predicted"/>
<dbReference type="RefSeq" id="WP_077268013.1">
    <property type="nucleotide sequence ID" value="NZ_FLDB01000025.1"/>
</dbReference>
<sequence length="302" mass="34733">MFEKLFDVFSRRDKDSTTVKVKPLTKEFRNRVLMLLRDELKYDFTPFLGELHQQAAYLYGKFGLSESSSRSSPENDLVNFFLTCPDENCLDLIELIFRSNLRGISWPHNPFIPAINQFFSIDDLPYHLTNYSIEEYETIFYGTPTTARRITEYPTIIRKDSELIHKKAMEPTLRLLDASIFKNANDEFLKALEDHRKGDYRDCLTKCGSAFESVMKVLCEKNSLPFKATDTASTLLKTLLANGKLDQFWEQPLILIATLRNRLSSSHGAGTQEKIIPEHVATYAINSTASAILLLCSTFRWQ</sequence>
<evidence type="ECO:0000313" key="2">
    <source>
        <dbReference type="EMBL" id="SQC57507.1"/>
    </source>
</evidence>
<organism evidence="2 3">
    <name type="scientific">Klebsiella pneumoniae</name>
    <dbReference type="NCBI Taxonomy" id="573"/>
    <lineage>
        <taxon>Bacteria</taxon>
        <taxon>Pseudomonadati</taxon>
        <taxon>Pseudomonadota</taxon>
        <taxon>Gammaproteobacteria</taxon>
        <taxon>Enterobacterales</taxon>
        <taxon>Enterobacteriaceae</taxon>
        <taxon>Klebsiella/Raoultella group</taxon>
        <taxon>Klebsiella</taxon>
        <taxon>Klebsiella pneumoniae complex</taxon>
    </lineage>
</organism>
<evidence type="ECO:0000313" key="3">
    <source>
        <dbReference type="Proteomes" id="UP000251721"/>
    </source>
</evidence>
<dbReference type="Proteomes" id="UP000251721">
    <property type="component" value="Unassembled WGS sequence"/>
</dbReference>
<dbReference type="InterPro" id="IPR054280">
    <property type="entry name" value="DUF7014"/>
</dbReference>
<name>A0A2X3GDC3_KLEPN</name>
<dbReference type="EMBL" id="UAWQ01000020">
    <property type="protein sequence ID" value="SQC57507.1"/>
    <property type="molecule type" value="Genomic_DNA"/>
</dbReference>
<reference evidence="2 3" key="1">
    <citation type="submission" date="2018-06" db="EMBL/GenBank/DDBJ databases">
        <authorList>
            <consortium name="Pathogen Informatics"/>
            <person name="Doyle S."/>
        </authorList>
    </citation>
    <scope>NUCLEOTIDE SEQUENCE [LARGE SCALE GENOMIC DNA]</scope>
    <source>
        <strain evidence="2 3">NCTC13465</strain>
    </source>
</reference>
<protein>
    <recommendedName>
        <fullName evidence="1">DUF7014 domain-containing protein</fullName>
    </recommendedName>
</protein>
<dbReference type="Pfam" id="PF22809">
    <property type="entry name" value="DUF7014"/>
    <property type="match status" value="1"/>
</dbReference>
<feature type="domain" description="DUF7014" evidence="1">
    <location>
        <begin position="181"/>
        <end position="296"/>
    </location>
</feature>
<gene>
    <name evidence="2" type="ORF">NCTC13465_05442</name>
</gene>